<evidence type="ECO:0000313" key="3">
    <source>
        <dbReference type="Proteomes" id="UP000320231"/>
    </source>
</evidence>
<dbReference type="EMBL" id="AP019514">
    <property type="protein sequence ID" value="BBI63522.1"/>
    <property type="molecule type" value="Genomic_DNA"/>
</dbReference>
<name>A0A455UBE5_9GAMM</name>
<reference evidence="2 3" key="1">
    <citation type="journal article" date="2019" name="Microbiol. Resour. Announc.">
        <title>Complete Genome Sequence of Halomonas sulfidaeris Strain Esulfide1 Isolated from a Metal Sulfide Rock at a Depth of 2,200 Meters, Obtained Using Nanopore Sequencing.</title>
        <authorList>
            <person name="Saito M."/>
            <person name="Nishigata A."/>
            <person name="Galipon J."/>
            <person name="Arakawa K."/>
        </authorList>
    </citation>
    <scope>NUCLEOTIDE SEQUENCE [LARGE SCALE GENOMIC DNA]</scope>
    <source>
        <strain evidence="2 3">ATCC BAA-803</strain>
    </source>
</reference>
<sequence>MQRKSKGSPGLGVKILGVELTDDDRVRLFPLPDQQSAFAPIADGEDEDGTAGPTGVFRISRL</sequence>
<dbReference type="KEGG" id="hsr:HSBAA_48280"/>
<accession>A0A455UBE5</accession>
<proteinExistence type="predicted"/>
<feature type="region of interest" description="Disordered" evidence="1">
    <location>
        <begin position="37"/>
        <end position="62"/>
    </location>
</feature>
<evidence type="ECO:0000313" key="2">
    <source>
        <dbReference type="EMBL" id="BBI63522.1"/>
    </source>
</evidence>
<organism evidence="2 3">
    <name type="scientific">Vreelandella sulfidaeris</name>
    <dbReference type="NCBI Taxonomy" id="115553"/>
    <lineage>
        <taxon>Bacteria</taxon>
        <taxon>Pseudomonadati</taxon>
        <taxon>Pseudomonadota</taxon>
        <taxon>Gammaproteobacteria</taxon>
        <taxon>Oceanospirillales</taxon>
        <taxon>Halomonadaceae</taxon>
        <taxon>Vreelandella</taxon>
    </lineage>
</organism>
<protein>
    <submittedName>
        <fullName evidence="2">Uncharacterized protein</fullName>
    </submittedName>
</protein>
<dbReference type="AlphaFoldDB" id="A0A455UBE5"/>
<gene>
    <name evidence="2" type="ORF">HSBAA_48280</name>
</gene>
<dbReference type="Proteomes" id="UP000320231">
    <property type="component" value="Chromosome"/>
</dbReference>
<evidence type="ECO:0000256" key="1">
    <source>
        <dbReference type="SAM" id="MobiDB-lite"/>
    </source>
</evidence>